<dbReference type="SUPFAM" id="SSF51197">
    <property type="entry name" value="Clavaminate synthase-like"/>
    <property type="match status" value="1"/>
</dbReference>
<reference evidence="5" key="2">
    <citation type="submission" date="2015-01" db="EMBL/GenBank/DDBJ databases">
        <title>Evolutionary Origins and Diversification of the Mycorrhizal Mutualists.</title>
        <authorList>
            <consortium name="DOE Joint Genome Institute"/>
            <consortium name="Mycorrhizal Genomics Consortium"/>
            <person name="Kohler A."/>
            <person name="Kuo A."/>
            <person name="Nagy L.G."/>
            <person name="Floudas D."/>
            <person name="Copeland A."/>
            <person name="Barry K.W."/>
            <person name="Cichocki N."/>
            <person name="Veneault-Fourrey C."/>
            <person name="LaButti K."/>
            <person name="Lindquist E.A."/>
            <person name="Lipzen A."/>
            <person name="Lundell T."/>
            <person name="Morin E."/>
            <person name="Murat C."/>
            <person name="Riley R."/>
            <person name="Ohm R."/>
            <person name="Sun H."/>
            <person name="Tunlid A."/>
            <person name="Henrissat B."/>
            <person name="Grigoriev I.V."/>
            <person name="Hibbett D.S."/>
            <person name="Martin F."/>
        </authorList>
    </citation>
    <scope>NUCLEOTIDE SEQUENCE [LARGE SCALE GENOMIC DNA]</scope>
    <source>
        <strain evidence="5">Zn</strain>
    </source>
</reference>
<accession>A0A0C3DDS9</accession>
<proteinExistence type="predicted"/>
<dbReference type="PANTHER" id="PTHR10694">
    <property type="entry name" value="LYSINE-SPECIFIC DEMETHYLASE"/>
    <property type="match status" value="1"/>
</dbReference>
<evidence type="ECO:0000256" key="1">
    <source>
        <dbReference type="SAM" id="Coils"/>
    </source>
</evidence>
<feature type="compositionally biased region" description="Basic and acidic residues" evidence="2">
    <location>
        <begin position="337"/>
        <end position="347"/>
    </location>
</feature>
<dbReference type="Gene3D" id="2.60.120.650">
    <property type="entry name" value="Cupin"/>
    <property type="match status" value="1"/>
</dbReference>
<gene>
    <name evidence="4" type="ORF">OIDMADRAFT_54695</name>
</gene>
<dbReference type="HOGENOM" id="CLU_560313_0_0_1"/>
<keyword evidence="5" id="KW-1185">Reference proteome</keyword>
<feature type="coiled-coil region" evidence="1">
    <location>
        <begin position="394"/>
        <end position="456"/>
    </location>
</feature>
<dbReference type="GO" id="GO:0032454">
    <property type="term" value="F:histone H3K9 demethylase activity"/>
    <property type="evidence" value="ECO:0007669"/>
    <property type="project" value="TreeGrafter"/>
</dbReference>
<name>A0A0C3DDS9_OIDMZ</name>
<feature type="domain" description="JmjC" evidence="3">
    <location>
        <begin position="171"/>
        <end position="285"/>
    </location>
</feature>
<dbReference type="GO" id="GO:0051864">
    <property type="term" value="F:histone H3K36 demethylase activity"/>
    <property type="evidence" value="ECO:0007669"/>
    <property type="project" value="TreeGrafter"/>
</dbReference>
<dbReference type="STRING" id="913774.A0A0C3DDS9"/>
<dbReference type="GO" id="GO:0005634">
    <property type="term" value="C:nucleus"/>
    <property type="evidence" value="ECO:0007669"/>
    <property type="project" value="TreeGrafter"/>
</dbReference>
<dbReference type="GO" id="GO:0010468">
    <property type="term" value="P:regulation of gene expression"/>
    <property type="evidence" value="ECO:0007669"/>
    <property type="project" value="TreeGrafter"/>
</dbReference>
<dbReference type="PANTHER" id="PTHR10694:SF7">
    <property type="entry name" value="[HISTONE H3]-TRIMETHYL-L-LYSINE(9) DEMETHYLASE"/>
    <property type="match status" value="1"/>
</dbReference>
<dbReference type="GO" id="GO:0000785">
    <property type="term" value="C:chromatin"/>
    <property type="evidence" value="ECO:0007669"/>
    <property type="project" value="TreeGrafter"/>
</dbReference>
<dbReference type="InParanoid" id="A0A0C3DDS9"/>
<dbReference type="OrthoDB" id="1678912at2759"/>
<organism evidence="4 5">
    <name type="scientific">Oidiodendron maius (strain Zn)</name>
    <dbReference type="NCBI Taxonomy" id="913774"/>
    <lineage>
        <taxon>Eukaryota</taxon>
        <taxon>Fungi</taxon>
        <taxon>Dikarya</taxon>
        <taxon>Ascomycota</taxon>
        <taxon>Pezizomycotina</taxon>
        <taxon>Leotiomycetes</taxon>
        <taxon>Leotiomycetes incertae sedis</taxon>
        <taxon>Myxotrichaceae</taxon>
        <taxon>Oidiodendron</taxon>
    </lineage>
</organism>
<evidence type="ECO:0000259" key="3">
    <source>
        <dbReference type="Pfam" id="PF02373"/>
    </source>
</evidence>
<dbReference type="Pfam" id="PF02373">
    <property type="entry name" value="JmjC"/>
    <property type="match status" value="1"/>
</dbReference>
<keyword evidence="1" id="KW-0175">Coiled coil</keyword>
<sequence length="487" mass="54170">MAIDDAGLEYVQTSMSSREVEGGVDKFLNGLVDGGKAAHGVVLVKSLPSSKARKYPAHALSQRISLLVRTYRGSGIASSPGTHTLNYEERLEKIAWVRKVEEAGGEVTMPELADWIRGDERFGEHCAGVKSTPQGLRQALEINSFPITISDGPFRERCQRAGAADFYSSYITVSTPGSILPVQTSVANLTTIFFHHRGSPMRWVVVPPRAKAAFETRVRLELGEGQESGGCSQFIRHSSLWIDPETLRGWGIDFVEVTQNVYQVLFLLPGCYFYGYSTGFSIIESKVHAGERWAYGSEYRFCDARRKSCRRDGIMVRFGEDAEGGSEGLRKRKRNAFEEGRGQDGAHGRSASVPATDEGDTILVTGEGRDCSSPVVGDDGFNMSDDEERSNGRLLQLQQENTSLVRDLAAVRSERDQLVLRKAMYKSRLVEREGVISSLERTVKELREQLTDEMKRERLRPWQEIMAIAGERISELQQASDGVDRTV</sequence>
<evidence type="ECO:0000313" key="4">
    <source>
        <dbReference type="EMBL" id="KIN00088.1"/>
    </source>
</evidence>
<evidence type="ECO:0000256" key="2">
    <source>
        <dbReference type="SAM" id="MobiDB-lite"/>
    </source>
</evidence>
<evidence type="ECO:0000313" key="5">
    <source>
        <dbReference type="Proteomes" id="UP000054321"/>
    </source>
</evidence>
<dbReference type="EMBL" id="KN832877">
    <property type="protein sequence ID" value="KIN00088.1"/>
    <property type="molecule type" value="Genomic_DNA"/>
</dbReference>
<dbReference type="Proteomes" id="UP000054321">
    <property type="component" value="Unassembled WGS sequence"/>
</dbReference>
<feature type="region of interest" description="Disordered" evidence="2">
    <location>
        <begin position="337"/>
        <end position="357"/>
    </location>
</feature>
<dbReference type="InterPro" id="IPR003347">
    <property type="entry name" value="JmjC_dom"/>
</dbReference>
<dbReference type="AlphaFoldDB" id="A0A0C3DDS9"/>
<protein>
    <recommendedName>
        <fullName evidence="3">JmjC domain-containing protein</fullName>
    </recommendedName>
</protein>
<reference evidence="4 5" key="1">
    <citation type="submission" date="2014-04" db="EMBL/GenBank/DDBJ databases">
        <authorList>
            <consortium name="DOE Joint Genome Institute"/>
            <person name="Kuo A."/>
            <person name="Martino E."/>
            <person name="Perotto S."/>
            <person name="Kohler A."/>
            <person name="Nagy L.G."/>
            <person name="Floudas D."/>
            <person name="Copeland A."/>
            <person name="Barry K.W."/>
            <person name="Cichocki N."/>
            <person name="Veneault-Fourrey C."/>
            <person name="LaButti K."/>
            <person name="Lindquist E.A."/>
            <person name="Lipzen A."/>
            <person name="Lundell T."/>
            <person name="Morin E."/>
            <person name="Murat C."/>
            <person name="Sun H."/>
            <person name="Tunlid A."/>
            <person name="Henrissat B."/>
            <person name="Grigoriev I.V."/>
            <person name="Hibbett D.S."/>
            <person name="Martin F."/>
            <person name="Nordberg H.P."/>
            <person name="Cantor M.N."/>
            <person name="Hua S.X."/>
        </authorList>
    </citation>
    <scope>NUCLEOTIDE SEQUENCE [LARGE SCALE GENOMIC DNA]</scope>
    <source>
        <strain evidence="4 5">Zn</strain>
    </source>
</reference>